<accession>A0A8H7TR19</accession>
<dbReference type="PANTHER" id="PTHR19306">
    <property type="entry name" value="STRUCTURAL MAINTENANCE OF CHROMOSOMES 5,6 SMC5, SMC6"/>
    <property type="match status" value="1"/>
</dbReference>
<evidence type="ECO:0000256" key="5">
    <source>
        <dbReference type="ARBA" id="ARBA00022741"/>
    </source>
</evidence>
<dbReference type="GO" id="GO:0003684">
    <property type="term" value="F:damaged DNA binding"/>
    <property type="evidence" value="ECO:0007669"/>
    <property type="project" value="TreeGrafter"/>
</dbReference>
<evidence type="ECO:0000256" key="4">
    <source>
        <dbReference type="ARBA" id="ARBA00022454"/>
    </source>
</evidence>
<proteinExistence type="inferred from homology"/>
<evidence type="ECO:0000256" key="6">
    <source>
        <dbReference type="ARBA" id="ARBA00022763"/>
    </source>
</evidence>
<dbReference type="InterPro" id="IPR003395">
    <property type="entry name" value="RecF/RecN/SMC_N"/>
</dbReference>
<feature type="region of interest" description="Disordered" evidence="13">
    <location>
        <begin position="418"/>
        <end position="474"/>
    </location>
</feature>
<dbReference type="GO" id="GO:0005524">
    <property type="term" value="F:ATP binding"/>
    <property type="evidence" value="ECO:0007669"/>
    <property type="project" value="UniProtKB-KW"/>
</dbReference>
<feature type="region of interest" description="Disordered" evidence="13">
    <location>
        <begin position="486"/>
        <end position="505"/>
    </location>
</feature>
<gene>
    <name evidence="15" type="ORF">IM811_007495</name>
</gene>
<evidence type="ECO:0000313" key="15">
    <source>
        <dbReference type="EMBL" id="KAF9756551.1"/>
    </source>
</evidence>
<dbReference type="GO" id="GO:0003697">
    <property type="term" value="F:single-stranded DNA binding"/>
    <property type="evidence" value="ECO:0007669"/>
    <property type="project" value="TreeGrafter"/>
</dbReference>
<feature type="region of interest" description="Disordered" evidence="13">
    <location>
        <begin position="1"/>
        <end position="68"/>
    </location>
</feature>
<dbReference type="Gene3D" id="3.40.50.300">
    <property type="entry name" value="P-loop containing nucleotide triphosphate hydrolases"/>
    <property type="match status" value="2"/>
</dbReference>
<feature type="domain" description="RecF/RecN/SMC N-terminal" evidence="14">
    <location>
        <begin position="110"/>
        <end position="1123"/>
    </location>
</feature>
<evidence type="ECO:0000256" key="2">
    <source>
        <dbReference type="ARBA" id="ARBA00004286"/>
    </source>
</evidence>
<dbReference type="GO" id="GO:0035861">
    <property type="term" value="C:site of double-strand break"/>
    <property type="evidence" value="ECO:0007669"/>
    <property type="project" value="TreeGrafter"/>
</dbReference>
<evidence type="ECO:0000313" key="16">
    <source>
        <dbReference type="Proteomes" id="UP000616885"/>
    </source>
</evidence>
<keyword evidence="10" id="KW-0234">DNA repair</keyword>
<reference evidence="15" key="1">
    <citation type="submission" date="2020-10" db="EMBL/GenBank/DDBJ databases">
        <title>High-Quality Genome Resource of Clonostachys rosea strain S41 by Oxford Nanopore Long-Read Sequencing.</title>
        <authorList>
            <person name="Wang H."/>
        </authorList>
    </citation>
    <scope>NUCLEOTIDE SEQUENCE</scope>
    <source>
        <strain evidence="15">S41</strain>
    </source>
</reference>
<comment type="similarity">
    <text evidence="3">Belongs to the SMC family. SMC6 subfamily.</text>
</comment>
<dbReference type="SUPFAM" id="SSF52540">
    <property type="entry name" value="P-loop containing nucleoside triphosphate hydrolases"/>
    <property type="match status" value="1"/>
</dbReference>
<keyword evidence="6" id="KW-0227">DNA damage</keyword>
<comment type="subcellular location">
    <subcellularLocation>
        <location evidence="2">Chromosome</location>
    </subcellularLocation>
    <subcellularLocation>
        <location evidence="1">Nucleus</location>
    </subcellularLocation>
</comment>
<sequence length="1156" mass="131683">MAPRKRSLRDEAGESSEAGALRTSDARKRVRVSDIVDESSLPPETSDSDDDDNVAPAHLAPPPQSQYEIMRDDGFKHLDNIEEDDHEAARKLTQRMRKVGNNVAAESGIIESITCFNFMCHDRLHVELGPLLNFIVGENGSGKSAVLTALTLCLGGKASDTNRGGSLRSFVKEGRDKARLVVKIKNCGSDAYQPDLYGDSIVVERHFSSTGSSGFKIKNSAGGIVSTKKQEVDEISEWYTLQIGNPLIVLSQDNARQFLNSSSPSQKYKFFVAGVQLEQLDNDYKMSQDTLDKTEILREDLNERIGSVKKEMESARRLAETAQKNNTLRDKARHYRRQLAWSQVIEQETELEKRVKALEEHDKRIAERQEACAQMTEGLESLDQKLQEHQQSREHLDQEREGFEDRIATAEADYASAKKDLTDLNREERDAHGRMKNAKSELKAIQEDIDKEEQRLAESTGPERAQKDSELADALSKEKDLIKKQEQLLGGKPEEESRLEKAQAEYETVSRTKELKRKEIIQAQKNIQEVKQSTGSALDGYDNKTRDLVMAIEEDNSFEHKPIGPMGAHIRLLDPEWSGILERTFGEALNAFVVRSKQDQQKLLNLMKRIRIPKPPPIYIAYSSRIDTSRQEPDEKYTTILRVLEFDNELVRAQMIINFQIEKIILIKSRVEAEKVMVDADVPPRNVNACMCFHDGQGKRGFGLRLTNRSGNTSTSPVSPATDRKRMRTDAGNHILVLQEHMKQLGTEMRELERQLKAASNELQEARRVEQGSRGQLKKLEIEIRKVQAEVQRVQIDLDAFEGVDGRLVQLREDLTTKENEIEGLGNQYGSIKVAQSDMHEKAKKAKEKLTEEQRIRDEYQGKVDKAEKKLKSFQDLRRIALGKKNQAFESLEIDQAERPRVADRIEQQREMVRNFTQSAEQVSPTRVLIPEGETFQSMERKYVKLREQLDQRAKRLGATDEQIYERSAAATKKYEDATKEIREVDETISTLKHSIRDRLNLWRQFQRQISARVRIQFTYLLSERGYRGKIELNHKSKKVSVSVEPDETKKVASARSTKTLSGGEKSFSSICMLLSIWEAIGSPIRCLDEFDVFMDNVNRSISTNMLVDVARRAVSRQYILITPNAIEGRASLAADVKIIRLTDPRQRTLPDMMAE</sequence>
<dbReference type="GO" id="GO:0005634">
    <property type="term" value="C:nucleus"/>
    <property type="evidence" value="ECO:0007669"/>
    <property type="project" value="UniProtKB-SubCell"/>
</dbReference>
<evidence type="ECO:0000256" key="11">
    <source>
        <dbReference type="ARBA" id="ARBA00023242"/>
    </source>
</evidence>
<evidence type="ECO:0000256" key="10">
    <source>
        <dbReference type="ARBA" id="ARBA00023204"/>
    </source>
</evidence>
<keyword evidence="4" id="KW-0158">Chromosome</keyword>
<keyword evidence="9" id="KW-0233">DNA recombination</keyword>
<dbReference type="Pfam" id="PF02463">
    <property type="entry name" value="SMC_N"/>
    <property type="match status" value="1"/>
</dbReference>
<feature type="compositionally biased region" description="Basic and acidic residues" evidence="13">
    <location>
        <begin position="464"/>
        <end position="474"/>
    </location>
</feature>
<protein>
    <recommendedName>
        <fullName evidence="14">RecF/RecN/SMC N-terminal domain-containing protein</fullName>
    </recommendedName>
</protein>
<feature type="compositionally biased region" description="Basic and acidic residues" evidence="13">
    <location>
        <begin position="418"/>
        <end position="456"/>
    </location>
</feature>
<name>A0A8H7TR19_BIOOC</name>
<dbReference type="InterPro" id="IPR027417">
    <property type="entry name" value="P-loop_NTPase"/>
</dbReference>
<evidence type="ECO:0000256" key="8">
    <source>
        <dbReference type="ARBA" id="ARBA00023054"/>
    </source>
</evidence>
<keyword evidence="5" id="KW-0547">Nucleotide-binding</keyword>
<evidence type="ECO:0000256" key="1">
    <source>
        <dbReference type="ARBA" id="ARBA00004123"/>
    </source>
</evidence>
<organism evidence="15 16">
    <name type="scientific">Bionectria ochroleuca</name>
    <name type="common">Gliocladium roseum</name>
    <dbReference type="NCBI Taxonomy" id="29856"/>
    <lineage>
        <taxon>Eukaryota</taxon>
        <taxon>Fungi</taxon>
        <taxon>Dikarya</taxon>
        <taxon>Ascomycota</taxon>
        <taxon>Pezizomycotina</taxon>
        <taxon>Sordariomycetes</taxon>
        <taxon>Hypocreomycetidae</taxon>
        <taxon>Hypocreales</taxon>
        <taxon>Bionectriaceae</taxon>
        <taxon>Clonostachys</taxon>
    </lineage>
</organism>
<dbReference type="AlphaFoldDB" id="A0A8H7TR19"/>
<feature type="coiled-coil region" evidence="12">
    <location>
        <begin position="277"/>
        <end position="338"/>
    </location>
</feature>
<keyword evidence="8 12" id="KW-0175">Coiled coil</keyword>
<evidence type="ECO:0000256" key="13">
    <source>
        <dbReference type="SAM" id="MobiDB-lite"/>
    </source>
</evidence>
<evidence type="ECO:0000256" key="7">
    <source>
        <dbReference type="ARBA" id="ARBA00022840"/>
    </source>
</evidence>
<dbReference type="PANTHER" id="PTHR19306:SF6">
    <property type="entry name" value="STRUCTURAL MAINTENANCE OF CHROMOSOMES PROTEIN 6"/>
    <property type="match status" value="1"/>
</dbReference>
<feature type="compositionally biased region" description="Basic and acidic residues" evidence="13">
    <location>
        <begin position="24"/>
        <end position="34"/>
    </location>
</feature>
<dbReference type="Proteomes" id="UP000616885">
    <property type="component" value="Unassembled WGS sequence"/>
</dbReference>
<evidence type="ECO:0000256" key="9">
    <source>
        <dbReference type="ARBA" id="ARBA00023172"/>
    </source>
</evidence>
<dbReference type="GO" id="GO:0030915">
    <property type="term" value="C:Smc5-Smc6 complex"/>
    <property type="evidence" value="ECO:0007669"/>
    <property type="project" value="TreeGrafter"/>
</dbReference>
<dbReference type="GO" id="GO:0000724">
    <property type="term" value="P:double-strand break repair via homologous recombination"/>
    <property type="evidence" value="ECO:0007669"/>
    <property type="project" value="TreeGrafter"/>
</dbReference>
<keyword evidence="11" id="KW-0539">Nucleus</keyword>
<dbReference type="EMBL" id="JADCTT010000002">
    <property type="protein sequence ID" value="KAF9756551.1"/>
    <property type="molecule type" value="Genomic_DNA"/>
</dbReference>
<evidence type="ECO:0000256" key="12">
    <source>
        <dbReference type="SAM" id="Coils"/>
    </source>
</evidence>
<keyword evidence="7" id="KW-0067">ATP-binding</keyword>
<dbReference type="SUPFAM" id="SSF57997">
    <property type="entry name" value="Tropomyosin"/>
    <property type="match status" value="1"/>
</dbReference>
<feature type="coiled-coil region" evidence="12">
    <location>
        <begin position="735"/>
        <end position="877"/>
    </location>
</feature>
<comment type="caution">
    <text evidence="15">The sequence shown here is derived from an EMBL/GenBank/DDBJ whole genome shotgun (WGS) entry which is preliminary data.</text>
</comment>
<evidence type="ECO:0000256" key="3">
    <source>
        <dbReference type="ARBA" id="ARBA00006793"/>
    </source>
</evidence>
<evidence type="ECO:0000259" key="14">
    <source>
        <dbReference type="Pfam" id="PF02463"/>
    </source>
</evidence>
<feature type="coiled-coil region" evidence="12">
    <location>
        <begin position="936"/>
        <end position="995"/>
    </location>
</feature>